<evidence type="ECO:0000313" key="2">
    <source>
        <dbReference type="Proteomes" id="UP000576603"/>
    </source>
</evidence>
<dbReference type="AlphaFoldDB" id="A0AAW3U9U5"/>
<protein>
    <submittedName>
        <fullName evidence="1">Uncharacterized protein</fullName>
    </submittedName>
</protein>
<reference evidence="1 2" key="1">
    <citation type="submission" date="2020-08" db="EMBL/GenBank/DDBJ databases">
        <title>Studying the diversity of plant-associated saprophytic bacteria and their role in host health and plant-pathogen interactions.</title>
        <authorList>
            <person name="Potnis N."/>
        </authorList>
    </citation>
    <scope>NUCLEOTIDE SEQUENCE [LARGE SCALE GENOMIC DNA]</scope>
    <source>
        <strain evidence="1 2">CFBP 7922</strain>
    </source>
</reference>
<organism evidence="1 2">
    <name type="scientific">Xanthomonas euvesicatoria</name>
    <dbReference type="NCBI Taxonomy" id="456327"/>
    <lineage>
        <taxon>Bacteria</taxon>
        <taxon>Pseudomonadati</taxon>
        <taxon>Pseudomonadota</taxon>
        <taxon>Gammaproteobacteria</taxon>
        <taxon>Lysobacterales</taxon>
        <taxon>Lysobacteraceae</taxon>
        <taxon>Xanthomonas</taxon>
    </lineage>
</organism>
<dbReference type="EMBL" id="JACHNL010000015">
    <property type="protein sequence ID" value="MBB4725897.1"/>
    <property type="molecule type" value="Genomic_DNA"/>
</dbReference>
<sequence length="46" mass="5157">MANVLTNLASNELELPDFASARQRWAGLMSPFNMGRRPTSSFSKQQ</sequence>
<comment type="caution">
    <text evidence="1">The sequence shown here is derived from an EMBL/GenBank/DDBJ whole genome shotgun (WGS) entry which is preliminary data.</text>
</comment>
<name>A0AAW3U9U5_XANEU</name>
<evidence type="ECO:0000313" key="1">
    <source>
        <dbReference type="EMBL" id="MBB4725897.1"/>
    </source>
</evidence>
<dbReference type="Proteomes" id="UP000576603">
    <property type="component" value="Unassembled WGS sequence"/>
</dbReference>
<proteinExistence type="predicted"/>
<accession>A0AAW3U9U5</accession>
<gene>
    <name evidence="1" type="ORF">FHY32_004311</name>
</gene>